<evidence type="ECO:0000259" key="8">
    <source>
        <dbReference type="Pfam" id="PF00924"/>
    </source>
</evidence>
<dbReference type="PANTHER" id="PTHR30460">
    <property type="entry name" value="MODERATE CONDUCTANCE MECHANOSENSITIVE CHANNEL YBIO"/>
    <property type="match status" value="1"/>
</dbReference>
<feature type="transmembrane region" description="Helical" evidence="7">
    <location>
        <begin position="6"/>
        <end position="26"/>
    </location>
</feature>
<dbReference type="InterPro" id="IPR049142">
    <property type="entry name" value="MS_channel_1st"/>
</dbReference>
<gene>
    <name evidence="10" type="ORF">QYE77_13055</name>
</gene>
<keyword evidence="6 7" id="KW-0472">Membrane</keyword>
<dbReference type="PANTHER" id="PTHR30460:SF0">
    <property type="entry name" value="MODERATE CONDUCTANCE MECHANOSENSITIVE CHANNEL YBIO"/>
    <property type="match status" value="1"/>
</dbReference>
<dbReference type="Gene3D" id="1.10.287.1260">
    <property type="match status" value="1"/>
</dbReference>
<keyword evidence="11" id="KW-1185">Reference proteome</keyword>
<evidence type="ECO:0000313" key="10">
    <source>
        <dbReference type="EMBL" id="MDT8899190.1"/>
    </source>
</evidence>
<proteinExistence type="inferred from homology"/>
<evidence type="ECO:0000313" key="11">
    <source>
        <dbReference type="Proteomes" id="UP001254165"/>
    </source>
</evidence>
<dbReference type="Pfam" id="PF21088">
    <property type="entry name" value="MS_channel_1st"/>
    <property type="match status" value="1"/>
</dbReference>
<keyword evidence="5 7" id="KW-1133">Transmembrane helix</keyword>
<comment type="caution">
    <text evidence="10">The sequence shown here is derived from an EMBL/GenBank/DDBJ whole genome shotgun (WGS) entry which is preliminary data.</text>
</comment>
<feature type="domain" description="Mechanosensitive ion channel transmembrane helices 2/3" evidence="9">
    <location>
        <begin position="66"/>
        <end position="105"/>
    </location>
</feature>
<reference evidence="10 11" key="1">
    <citation type="submission" date="2023-07" db="EMBL/GenBank/DDBJ databases">
        <title>Novel species of Thermanaerothrix with wide hydrolytic capabilities.</title>
        <authorList>
            <person name="Zayulina K.S."/>
            <person name="Podosokorskaya O.A."/>
            <person name="Elcheninov A.G."/>
        </authorList>
    </citation>
    <scope>NUCLEOTIDE SEQUENCE [LARGE SCALE GENOMIC DNA]</scope>
    <source>
        <strain evidence="10 11">4228-RoL</strain>
    </source>
</reference>
<evidence type="ECO:0000256" key="4">
    <source>
        <dbReference type="ARBA" id="ARBA00022692"/>
    </source>
</evidence>
<comment type="similarity">
    <text evidence="2">Belongs to the MscS (TC 1.A.23) family.</text>
</comment>
<dbReference type="InterPro" id="IPR023408">
    <property type="entry name" value="MscS_beta-dom_sf"/>
</dbReference>
<protein>
    <submittedName>
        <fullName evidence="10">Mechanosensitive ion channel</fullName>
    </submittedName>
</protein>
<dbReference type="Gene3D" id="2.30.30.60">
    <property type="match status" value="1"/>
</dbReference>
<feature type="domain" description="Mechanosensitive ion channel MscS" evidence="8">
    <location>
        <begin position="106"/>
        <end position="171"/>
    </location>
</feature>
<sequence>MLGFSLVQVVALLAKPVFIIILAIIAQRLSVSGFHALEKRLLTRWVALPQRKGRIHTLVQLGQHTVNVVIVVLALLMVLHTMGINILPLLTGAGVLGLALSLGTQTLVRDVINGVFILLEGQFELGDTIRIGDHEGVVEEMTLRITRVRDGEGNIHILPNGEIRMVVNLSKPHLAGGVVQEPE</sequence>
<dbReference type="EMBL" id="JAUHMF010000002">
    <property type="protein sequence ID" value="MDT8899190.1"/>
    <property type="molecule type" value="Genomic_DNA"/>
</dbReference>
<dbReference type="SUPFAM" id="SSF82861">
    <property type="entry name" value="Mechanosensitive channel protein MscS (YggB), transmembrane region"/>
    <property type="match status" value="1"/>
</dbReference>
<comment type="subcellular location">
    <subcellularLocation>
        <location evidence="1">Cell membrane</location>
        <topology evidence="1">Multi-pass membrane protein</topology>
    </subcellularLocation>
</comment>
<feature type="transmembrane region" description="Helical" evidence="7">
    <location>
        <begin position="61"/>
        <end position="80"/>
    </location>
</feature>
<evidence type="ECO:0000256" key="7">
    <source>
        <dbReference type="SAM" id="Phobius"/>
    </source>
</evidence>
<dbReference type="InterPro" id="IPR011014">
    <property type="entry name" value="MscS_channel_TM-2"/>
</dbReference>
<organism evidence="10 11">
    <name type="scientific">Thermanaerothrix solaris</name>
    <dbReference type="NCBI Taxonomy" id="3058434"/>
    <lineage>
        <taxon>Bacteria</taxon>
        <taxon>Bacillati</taxon>
        <taxon>Chloroflexota</taxon>
        <taxon>Anaerolineae</taxon>
        <taxon>Anaerolineales</taxon>
        <taxon>Anaerolineaceae</taxon>
        <taxon>Thermanaerothrix</taxon>
    </lineage>
</organism>
<dbReference type="InterPro" id="IPR045276">
    <property type="entry name" value="YbiO_bact"/>
</dbReference>
<evidence type="ECO:0000256" key="1">
    <source>
        <dbReference type="ARBA" id="ARBA00004651"/>
    </source>
</evidence>
<evidence type="ECO:0000256" key="3">
    <source>
        <dbReference type="ARBA" id="ARBA00022475"/>
    </source>
</evidence>
<evidence type="ECO:0000256" key="5">
    <source>
        <dbReference type="ARBA" id="ARBA00022989"/>
    </source>
</evidence>
<dbReference type="Proteomes" id="UP001254165">
    <property type="component" value="Unassembled WGS sequence"/>
</dbReference>
<dbReference type="Pfam" id="PF00924">
    <property type="entry name" value="MS_channel_2nd"/>
    <property type="match status" value="1"/>
</dbReference>
<dbReference type="InterPro" id="IPR010920">
    <property type="entry name" value="LSM_dom_sf"/>
</dbReference>
<keyword evidence="3" id="KW-1003">Cell membrane</keyword>
<name>A0ABU3NQS7_9CHLR</name>
<dbReference type="SUPFAM" id="SSF50182">
    <property type="entry name" value="Sm-like ribonucleoproteins"/>
    <property type="match status" value="1"/>
</dbReference>
<keyword evidence="4 7" id="KW-0812">Transmembrane</keyword>
<evidence type="ECO:0000256" key="6">
    <source>
        <dbReference type="ARBA" id="ARBA00023136"/>
    </source>
</evidence>
<evidence type="ECO:0000256" key="2">
    <source>
        <dbReference type="ARBA" id="ARBA00008017"/>
    </source>
</evidence>
<evidence type="ECO:0000259" key="9">
    <source>
        <dbReference type="Pfam" id="PF21088"/>
    </source>
</evidence>
<dbReference type="InterPro" id="IPR006685">
    <property type="entry name" value="MscS_channel_2nd"/>
</dbReference>
<accession>A0ABU3NQS7</accession>
<dbReference type="RefSeq" id="WP_315625876.1">
    <property type="nucleotide sequence ID" value="NZ_JAUHMF010000002.1"/>
</dbReference>